<comment type="subcellular location">
    <subcellularLocation>
        <location evidence="1">Cytoplasm</location>
    </subcellularLocation>
</comment>
<dbReference type="Proteomes" id="UP000199477">
    <property type="component" value="Unassembled WGS sequence"/>
</dbReference>
<dbReference type="STRING" id="500610.SAMN02799615_01015"/>
<keyword evidence="15" id="KW-1185">Reference proteome</keyword>
<dbReference type="GO" id="GO:0005829">
    <property type="term" value="C:cytosol"/>
    <property type="evidence" value="ECO:0007669"/>
    <property type="project" value="TreeGrafter"/>
</dbReference>
<dbReference type="InterPro" id="IPR036388">
    <property type="entry name" value="WH-like_DNA-bd_sf"/>
</dbReference>
<keyword evidence="7" id="KW-0805">Transcription regulation</keyword>
<accession>A0A1I2AI30</accession>
<dbReference type="Gene3D" id="2.60.120.10">
    <property type="entry name" value="Jelly Rolls"/>
    <property type="match status" value="1"/>
</dbReference>
<dbReference type="CDD" id="cd00038">
    <property type="entry name" value="CAP_ED"/>
    <property type="match status" value="1"/>
</dbReference>
<comment type="subunit">
    <text evidence="2">Homodimer.</text>
</comment>
<keyword evidence="6" id="KW-0973">c-di-GMP</keyword>
<dbReference type="InterPro" id="IPR014710">
    <property type="entry name" value="RmlC-like_jellyroll"/>
</dbReference>
<keyword evidence="11" id="KW-0804">Transcription</keyword>
<evidence type="ECO:0000256" key="5">
    <source>
        <dbReference type="ARBA" id="ARBA00022533"/>
    </source>
</evidence>
<organism evidence="14 15">
    <name type="scientific">Dyella marensis</name>
    <dbReference type="NCBI Taxonomy" id="500610"/>
    <lineage>
        <taxon>Bacteria</taxon>
        <taxon>Pseudomonadati</taxon>
        <taxon>Pseudomonadota</taxon>
        <taxon>Gammaproteobacteria</taxon>
        <taxon>Lysobacterales</taxon>
        <taxon>Rhodanobacteraceae</taxon>
        <taxon>Dyella</taxon>
    </lineage>
</organism>
<protein>
    <recommendedName>
        <fullName evidence="3">CRP-like protein Clp</fullName>
    </recommendedName>
    <alternativeName>
        <fullName evidence="12">Catabolite activation-like protein</fullName>
    </alternativeName>
</protein>
<evidence type="ECO:0000256" key="8">
    <source>
        <dbReference type="ARBA" id="ARBA00023026"/>
    </source>
</evidence>
<evidence type="ECO:0000256" key="7">
    <source>
        <dbReference type="ARBA" id="ARBA00023015"/>
    </source>
</evidence>
<name>A0A1I2AI30_9GAMM</name>
<dbReference type="GO" id="GO:0003700">
    <property type="term" value="F:DNA-binding transcription factor activity"/>
    <property type="evidence" value="ECO:0007669"/>
    <property type="project" value="TreeGrafter"/>
</dbReference>
<keyword evidence="10" id="KW-0010">Activator</keyword>
<dbReference type="Pfam" id="PF00027">
    <property type="entry name" value="cNMP_binding"/>
    <property type="match status" value="1"/>
</dbReference>
<dbReference type="SUPFAM" id="SSF46785">
    <property type="entry name" value="Winged helix' DNA-binding domain"/>
    <property type="match status" value="1"/>
</dbReference>
<dbReference type="SUPFAM" id="SSF51206">
    <property type="entry name" value="cAMP-binding domain-like"/>
    <property type="match status" value="1"/>
</dbReference>
<evidence type="ECO:0000256" key="3">
    <source>
        <dbReference type="ARBA" id="ARBA00020769"/>
    </source>
</evidence>
<keyword evidence="5" id="KW-0021">Allosteric enzyme</keyword>
<dbReference type="PROSITE" id="PS51063">
    <property type="entry name" value="HTH_CRP_2"/>
    <property type="match status" value="1"/>
</dbReference>
<dbReference type="PRINTS" id="PR00034">
    <property type="entry name" value="HTHCRP"/>
</dbReference>
<dbReference type="InterPro" id="IPR036390">
    <property type="entry name" value="WH_DNA-bd_sf"/>
</dbReference>
<keyword evidence="4" id="KW-0678">Repressor</keyword>
<dbReference type="AlphaFoldDB" id="A0A1I2AI30"/>
<evidence type="ECO:0000256" key="1">
    <source>
        <dbReference type="ARBA" id="ARBA00004496"/>
    </source>
</evidence>
<dbReference type="GO" id="GO:0003824">
    <property type="term" value="F:catalytic activity"/>
    <property type="evidence" value="ECO:0007669"/>
    <property type="project" value="UniProtKB-KW"/>
</dbReference>
<keyword evidence="8" id="KW-0843">Virulence</keyword>
<dbReference type="SMART" id="SM00419">
    <property type="entry name" value="HTH_CRP"/>
    <property type="match status" value="1"/>
</dbReference>
<evidence type="ECO:0000256" key="9">
    <source>
        <dbReference type="ARBA" id="ARBA00023125"/>
    </source>
</evidence>
<feature type="domain" description="HTH crp-type" evidence="13">
    <location>
        <begin position="161"/>
        <end position="234"/>
    </location>
</feature>
<evidence type="ECO:0000259" key="13">
    <source>
        <dbReference type="PROSITE" id="PS51063"/>
    </source>
</evidence>
<dbReference type="EMBL" id="FONH01000002">
    <property type="protein sequence ID" value="SFE42490.1"/>
    <property type="molecule type" value="Genomic_DNA"/>
</dbReference>
<evidence type="ECO:0000256" key="11">
    <source>
        <dbReference type="ARBA" id="ARBA00023163"/>
    </source>
</evidence>
<sequence>MSVAHAIETPSPGPLHPARCNGCAHLPACQAAGYGRSELRGLQCIAEPAGLLRDGEYLYRPLTPFHAVYAVQAGMAKSVAVDRAGRERVLAFHLPGELFGLDALWLGQHDNAAVALGRTQCCRFPYAALRELASRQVEVQTHLLYAMSRQLHRQHLDAADGSAEQRMAAFLVDLHARREALGCSGAALPLPMSRADIGNHLRLATETVSRLLARFRDAGLLRVTRSGVELLDMDGLRHVGWGEP</sequence>
<evidence type="ECO:0000256" key="6">
    <source>
        <dbReference type="ARBA" id="ARBA00022636"/>
    </source>
</evidence>
<gene>
    <name evidence="14" type="ORF">SAMN02799615_01015</name>
</gene>
<dbReference type="GO" id="GO:0003677">
    <property type="term" value="F:DNA binding"/>
    <property type="evidence" value="ECO:0007669"/>
    <property type="project" value="UniProtKB-KW"/>
</dbReference>
<dbReference type="Gene3D" id="1.10.10.10">
    <property type="entry name" value="Winged helix-like DNA-binding domain superfamily/Winged helix DNA-binding domain"/>
    <property type="match status" value="1"/>
</dbReference>
<evidence type="ECO:0000313" key="14">
    <source>
        <dbReference type="EMBL" id="SFE42490.1"/>
    </source>
</evidence>
<dbReference type="InterPro" id="IPR000595">
    <property type="entry name" value="cNMP-bd_dom"/>
</dbReference>
<evidence type="ECO:0000256" key="10">
    <source>
        <dbReference type="ARBA" id="ARBA00023159"/>
    </source>
</evidence>
<dbReference type="RefSeq" id="WP_051548988.1">
    <property type="nucleotide sequence ID" value="NZ_FONH01000002.1"/>
</dbReference>
<keyword evidence="9" id="KW-0238">DNA-binding</keyword>
<dbReference type="PANTHER" id="PTHR24567">
    <property type="entry name" value="CRP FAMILY TRANSCRIPTIONAL REGULATORY PROTEIN"/>
    <property type="match status" value="1"/>
</dbReference>
<reference evidence="15" key="1">
    <citation type="submission" date="2016-10" db="EMBL/GenBank/DDBJ databases">
        <authorList>
            <person name="Varghese N."/>
            <person name="Submissions S."/>
        </authorList>
    </citation>
    <scope>NUCLEOTIDE SEQUENCE [LARGE SCALE GENOMIC DNA]</scope>
    <source>
        <strain evidence="15">UNC178MFTsu3.1</strain>
    </source>
</reference>
<dbReference type="InterPro" id="IPR050397">
    <property type="entry name" value="Env_Response_Regulators"/>
</dbReference>
<dbReference type="Pfam" id="PF13545">
    <property type="entry name" value="HTH_Crp_2"/>
    <property type="match status" value="1"/>
</dbReference>
<dbReference type="InterPro" id="IPR018490">
    <property type="entry name" value="cNMP-bd_dom_sf"/>
</dbReference>
<evidence type="ECO:0000256" key="12">
    <source>
        <dbReference type="ARBA" id="ARBA00031697"/>
    </source>
</evidence>
<dbReference type="InterPro" id="IPR012318">
    <property type="entry name" value="HTH_CRP"/>
</dbReference>
<proteinExistence type="predicted"/>
<dbReference type="CDD" id="cd00092">
    <property type="entry name" value="HTH_CRP"/>
    <property type="match status" value="1"/>
</dbReference>
<evidence type="ECO:0000256" key="2">
    <source>
        <dbReference type="ARBA" id="ARBA00011738"/>
    </source>
</evidence>
<evidence type="ECO:0000313" key="15">
    <source>
        <dbReference type="Proteomes" id="UP000199477"/>
    </source>
</evidence>
<dbReference type="PANTHER" id="PTHR24567:SF75">
    <property type="entry name" value="FUMARATE AND NITRATE REDUCTION REGULATORY PROTEIN"/>
    <property type="match status" value="1"/>
</dbReference>
<evidence type="ECO:0000256" key="4">
    <source>
        <dbReference type="ARBA" id="ARBA00022491"/>
    </source>
</evidence>